<dbReference type="AlphaFoldDB" id="A0A1B1S5I3"/>
<dbReference type="STRING" id="1302659.I858_015770"/>
<name>A0A1B1S5I3_9BACL</name>
<dbReference type="RefSeq" id="WP_065524793.1">
    <property type="nucleotide sequence ID" value="NZ_CP016540.2"/>
</dbReference>
<evidence type="ECO:0000313" key="1">
    <source>
        <dbReference type="EMBL" id="ANU28447.1"/>
    </source>
</evidence>
<reference evidence="1" key="1">
    <citation type="submission" date="2016-10" db="EMBL/GenBank/DDBJ databases">
        <authorList>
            <person name="See-Too W.S."/>
        </authorList>
    </citation>
    <scope>NUCLEOTIDE SEQUENCE</scope>
    <source>
        <strain evidence="1">L10.15</strain>
    </source>
</reference>
<gene>
    <name evidence="1" type="ORF">I858_015770</name>
</gene>
<evidence type="ECO:0008006" key="3">
    <source>
        <dbReference type="Google" id="ProtNLM"/>
    </source>
</evidence>
<dbReference type="OrthoDB" id="9151105at2"/>
<protein>
    <recommendedName>
        <fullName evidence="3">Phage head morphogenesis domain-containing protein</fullName>
    </recommendedName>
</protein>
<proteinExistence type="predicted"/>
<keyword evidence="2" id="KW-1185">Reference proteome</keyword>
<dbReference type="EMBL" id="CP016540">
    <property type="protein sequence ID" value="ANU28447.1"/>
    <property type="molecule type" value="Genomic_DNA"/>
</dbReference>
<organism evidence="1 2">
    <name type="scientific">Planococcus versutus</name>
    <dbReference type="NCBI Taxonomy" id="1302659"/>
    <lineage>
        <taxon>Bacteria</taxon>
        <taxon>Bacillati</taxon>
        <taxon>Bacillota</taxon>
        <taxon>Bacilli</taxon>
        <taxon>Bacillales</taxon>
        <taxon>Caryophanaceae</taxon>
        <taxon>Planococcus</taxon>
    </lineage>
</organism>
<accession>A0A1B1S5I3</accession>
<dbReference type="KEGG" id="pll:I858_015770"/>
<sequence>MNQTDIERRLDQELAKTESQLQKQMLTMQKAILLQLSAMYQKYERDGVLSYQEMNKYNRLENELRAIAGIATTQYQKVVAEVQEVEESHYLLNFLLTAYLFDQFIARPSLPTTEVIGAVFLFILGTFKLPKLPGGKQSEVVVNIEKALQKGVDSGDSQANLVKRIESTLPSLLKSEKGLAEQLTDALTERLEVRVNVGKIDIPKLSEIRKEVKIDGLTLTHFLTVKRNRLVARIRKQIGIALRKNETVSQLNKRISELIEKENNSLRLFLRDVSDRVRALALGNVENQITAISDVRGVWLSKRDGIVRKAHRKLDGQRTDRKGYFHYQGLKAIGPRMWGVPGMDNYCRCKKLTLLDFKVPMVAEGVVYNNDEYKRQLEALTKKKVDAGAVYEKAFAEAIKEIPEPQSNMPFVSYEEWLKIMGVKGV</sequence>
<evidence type="ECO:0000313" key="2">
    <source>
        <dbReference type="Proteomes" id="UP000053354"/>
    </source>
</evidence>
<dbReference type="Proteomes" id="UP000053354">
    <property type="component" value="Chromosome"/>
</dbReference>